<proteinExistence type="predicted"/>
<dbReference type="EMBL" id="JAEFCI010008183">
    <property type="protein sequence ID" value="KAG5458622.1"/>
    <property type="molecule type" value="Genomic_DNA"/>
</dbReference>
<gene>
    <name evidence="5" type="ORF">BJ554DRAFT_1119</name>
</gene>
<dbReference type="PROSITE" id="PS50011">
    <property type="entry name" value="PROTEIN_KINASE_DOM"/>
    <property type="match status" value="1"/>
</dbReference>
<accession>A0A8H7ZSL0</accession>
<keyword evidence="6" id="KW-1185">Reference proteome</keyword>
<feature type="domain" description="Protein kinase" evidence="4">
    <location>
        <begin position="1"/>
        <end position="276"/>
    </location>
</feature>
<dbReference type="GO" id="GO:0004674">
    <property type="term" value="F:protein serine/threonine kinase activity"/>
    <property type="evidence" value="ECO:0007669"/>
    <property type="project" value="UniProtKB-KW"/>
</dbReference>
<protein>
    <submittedName>
        <fullName evidence="5">Kinase-like domain-containing protein</fullName>
    </submittedName>
</protein>
<keyword evidence="1" id="KW-0723">Serine/threonine-protein kinase</keyword>
<evidence type="ECO:0000313" key="5">
    <source>
        <dbReference type="EMBL" id="KAG5458622.1"/>
    </source>
</evidence>
<evidence type="ECO:0000259" key="4">
    <source>
        <dbReference type="PROSITE" id="PS50011"/>
    </source>
</evidence>
<dbReference type="Proteomes" id="UP000673691">
    <property type="component" value="Unassembled WGS sequence"/>
</dbReference>
<keyword evidence="2" id="KW-0547">Nucleotide-binding</keyword>
<dbReference type="Gene3D" id="1.10.510.10">
    <property type="entry name" value="Transferase(Phosphotransferase) domain 1"/>
    <property type="match status" value="1"/>
</dbReference>
<dbReference type="InterPro" id="IPR050117">
    <property type="entry name" value="MAPK"/>
</dbReference>
<dbReference type="Pfam" id="PF00069">
    <property type="entry name" value="Pkinase"/>
    <property type="match status" value="2"/>
</dbReference>
<evidence type="ECO:0000256" key="3">
    <source>
        <dbReference type="ARBA" id="ARBA00022840"/>
    </source>
</evidence>
<reference evidence="5 6" key="1">
    <citation type="journal article" name="Sci. Rep.">
        <title>Genome-scale phylogenetic analyses confirm Olpidium as the closest living zoosporic fungus to the non-flagellated, terrestrial fungi.</title>
        <authorList>
            <person name="Chang Y."/>
            <person name="Rochon D."/>
            <person name="Sekimoto S."/>
            <person name="Wang Y."/>
            <person name="Chovatia M."/>
            <person name="Sandor L."/>
            <person name="Salamov A."/>
            <person name="Grigoriev I.V."/>
            <person name="Stajich J.E."/>
            <person name="Spatafora J.W."/>
        </authorList>
    </citation>
    <scope>NUCLEOTIDE SEQUENCE [LARGE SCALE GENOMIC DNA]</scope>
    <source>
        <strain evidence="5">S191</strain>
    </source>
</reference>
<dbReference type="InterPro" id="IPR000719">
    <property type="entry name" value="Prot_kinase_dom"/>
</dbReference>
<dbReference type="GO" id="GO:0005524">
    <property type="term" value="F:ATP binding"/>
    <property type="evidence" value="ECO:0007669"/>
    <property type="project" value="UniProtKB-KW"/>
</dbReference>
<evidence type="ECO:0000313" key="6">
    <source>
        <dbReference type="Proteomes" id="UP000673691"/>
    </source>
</evidence>
<evidence type="ECO:0000256" key="2">
    <source>
        <dbReference type="ARBA" id="ARBA00022741"/>
    </source>
</evidence>
<keyword evidence="1" id="KW-0418">Kinase</keyword>
<comment type="caution">
    <text evidence="5">The sequence shown here is derived from an EMBL/GenBank/DDBJ whole genome shotgun (WGS) entry which is preliminary data.</text>
</comment>
<dbReference type="PANTHER" id="PTHR24055">
    <property type="entry name" value="MITOGEN-ACTIVATED PROTEIN KINASE"/>
    <property type="match status" value="1"/>
</dbReference>
<keyword evidence="3" id="KW-0067">ATP-binding</keyword>
<evidence type="ECO:0000256" key="1">
    <source>
        <dbReference type="ARBA" id="ARBA00022527"/>
    </source>
</evidence>
<dbReference type="InterPro" id="IPR011009">
    <property type="entry name" value="Kinase-like_dom_sf"/>
</dbReference>
<dbReference type="AlphaFoldDB" id="A0A8H7ZSL0"/>
<name>A0A8H7ZSL0_9FUNG</name>
<sequence length="278" mass="31256">MRCLLGALAHAHSHKIIHRDVKPSNFLYDPRLRKGSLVDFGLAEREDPEPVTGTRLSEQKPGKSRLCCSVSNPGIWKGDARRVRFCLFGRLLLRYAAGYCFDPAVALTIAAAKRRPSIRASRAGTRGFRAPEVLFKVIRQTVAIDVWAAGVILLCIITRRFPFFSSPDDVEALGELTAVFGNVEMAKVAEKLSTFHLTRLQLLLGLRSGPRSYRTFHTNIPTMRFERSKLEKYARWFHVKDGNVLPDSAFDLLNKLMALDPVERITAADALRHPFLAE</sequence>
<organism evidence="5 6">
    <name type="scientific">Olpidium bornovanus</name>
    <dbReference type="NCBI Taxonomy" id="278681"/>
    <lineage>
        <taxon>Eukaryota</taxon>
        <taxon>Fungi</taxon>
        <taxon>Fungi incertae sedis</taxon>
        <taxon>Olpidiomycota</taxon>
        <taxon>Olpidiomycotina</taxon>
        <taxon>Olpidiomycetes</taxon>
        <taxon>Olpidiales</taxon>
        <taxon>Olpidiaceae</taxon>
        <taxon>Olpidium</taxon>
    </lineage>
</organism>
<dbReference type="InterPro" id="IPR008271">
    <property type="entry name" value="Ser/Thr_kinase_AS"/>
</dbReference>
<dbReference type="SUPFAM" id="SSF56112">
    <property type="entry name" value="Protein kinase-like (PK-like)"/>
    <property type="match status" value="1"/>
</dbReference>
<dbReference type="OrthoDB" id="10020333at2759"/>
<keyword evidence="1" id="KW-0808">Transferase</keyword>
<dbReference type="SMART" id="SM00220">
    <property type="entry name" value="S_TKc"/>
    <property type="match status" value="1"/>
</dbReference>
<dbReference type="PROSITE" id="PS00108">
    <property type="entry name" value="PROTEIN_KINASE_ST"/>
    <property type="match status" value="1"/>
</dbReference>